<evidence type="ECO:0000256" key="7">
    <source>
        <dbReference type="SAM" id="SignalP"/>
    </source>
</evidence>
<evidence type="ECO:0000256" key="4">
    <source>
        <dbReference type="ARBA" id="ARBA00023136"/>
    </source>
</evidence>
<keyword evidence="3" id="KW-1133">Transmembrane helix</keyword>
<sequence length="139" mass="16126">TLQYHLFCFLVFFLDGQVVLKQSQPSIIKGQTKTAWFYCIAEGISDFRSAYIHWYRHIPPKGPEWILFIGSGTPVYDDNSYTSKYSSSKNSTNLCIFSVNNIQPADEGTYYCAYWQYHRTSRPQVACTESFLYPERQAS</sequence>
<evidence type="ECO:0000259" key="8">
    <source>
        <dbReference type="PROSITE" id="PS50835"/>
    </source>
</evidence>
<dbReference type="EMBL" id="WBNK01000323">
    <property type="protein sequence ID" value="NXX92267.1"/>
    <property type="molecule type" value="Genomic_DNA"/>
</dbReference>
<keyword evidence="6" id="KW-0393">Immunoglobulin domain</keyword>
<dbReference type="InterPro" id="IPR013106">
    <property type="entry name" value="Ig_V-set"/>
</dbReference>
<evidence type="ECO:0000256" key="6">
    <source>
        <dbReference type="ARBA" id="ARBA00023319"/>
    </source>
</evidence>
<dbReference type="PANTHER" id="PTHR19256">
    <property type="entry name" value="T-CELL RECEPTOR GAMMA CHAIN"/>
    <property type="match status" value="1"/>
</dbReference>
<keyword evidence="10" id="KW-1185">Reference proteome</keyword>
<dbReference type="PROSITE" id="PS50835">
    <property type="entry name" value="IG_LIKE"/>
    <property type="match status" value="1"/>
</dbReference>
<evidence type="ECO:0000256" key="3">
    <source>
        <dbReference type="ARBA" id="ARBA00022989"/>
    </source>
</evidence>
<dbReference type="SMART" id="SM00409">
    <property type="entry name" value="IG"/>
    <property type="match status" value="1"/>
</dbReference>
<evidence type="ECO:0000256" key="1">
    <source>
        <dbReference type="ARBA" id="ARBA00004370"/>
    </source>
</evidence>
<dbReference type="InterPro" id="IPR013783">
    <property type="entry name" value="Ig-like_fold"/>
</dbReference>
<feature type="domain" description="Ig-like" evidence="8">
    <location>
        <begin position="16"/>
        <end position="112"/>
    </location>
</feature>
<dbReference type="SMART" id="SM00406">
    <property type="entry name" value="IGv"/>
    <property type="match status" value="1"/>
</dbReference>
<keyword evidence="4" id="KW-0472">Membrane</keyword>
<evidence type="ECO:0000256" key="2">
    <source>
        <dbReference type="ARBA" id="ARBA00022692"/>
    </source>
</evidence>
<gene>
    <name evidence="9" type="primary">Hvm45</name>
    <name evidence="9" type="ORF">CENBEN_R15119</name>
</gene>
<proteinExistence type="predicted"/>
<dbReference type="PANTHER" id="PTHR19256:SF65">
    <property type="entry name" value="T CELL RECEPTOR GAMMA CONSTANT 1-RELATED"/>
    <property type="match status" value="1"/>
</dbReference>
<keyword evidence="5" id="KW-0675">Receptor</keyword>
<dbReference type="AlphaFoldDB" id="A0A852LWG9"/>
<feature type="signal peptide" evidence="7">
    <location>
        <begin position="1"/>
        <end position="16"/>
    </location>
</feature>
<dbReference type="InterPro" id="IPR007110">
    <property type="entry name" value="Ig-like_dom"/>
</dbReference>
<keyword evidence="7" id="KW-0732">Signal</keyword>
<evidence type="ECO:0000256" key="5">
    <source>
        <dbReference type="ARBA" id="ARBA00023170"/>
    </source>
</evidence>
<name>A0A852LWG9_9AVES</name>
<dbReference type="Gene3D" id="2.60.40.10">
    <property type="entry name" value="Immunoglobulins"/>
    <property type="match status" value="1"/>
</dbReference>
<comment type="subcellular location">
    <subcellularLocation>
        <location evidence="1">Membrane</location>
    </subcellularLocation>
</comment>
<evidence type="ECO:0000313" key="9">
    <source>
        <dbReference type="EMBL" id="NXX92267.1"/>
    </source>
</evidence>
<dbReference type="InterPro" id="IPR036179">
    <property type="entry name" value="Ig-like_dom_sf"/>
</dbReference>
<reference evidence="9 10" key="1">
    <citation type="submission" date="2020-02" db="EMBL/GenBank/DDBJ databases">
        <title>Bird 10,000 Genomes (B10K) Project - Family phase.</title>
        <authorList>
            <person name="Zhang G."/>
        </authorList>
    </citation>
    <scope>NUCLEOTIDE SEQUENCE [LARGE SCALE GENOMIC DNA]</scope>
    <source>
        <strain evidence="9">B10K-DU-017-21</strain>
    </source>
</reference>
<feature type="non-terminal residue" evidence="9">
    <location>
        <position position="1"/>
    </location>
</feature>
<dbReference type="InterPro" id="IPR003599">
    <property type="entry name" value="Ig_sub"/>
</dbReference>
<keyword evidence="2" id="KW-0812">Transmembrane</keyword>
<feature type="chain" id="PRO_5032441394" evidence="7">
    <location>
        <begin position="17"/>
        <end position="139"/>
    </location>
</feature>
<dbReference type="GO" id="GO:0016020">
    <property type="term" value="C:membrane"/>
    <property type="evidence" value="ECO:0007669"/>
    <property type="project" value="UniProtKB-SubCell"/>
</dbReference>
<comment type="caution">
    <text evidence="9">The sequence shown here is derived from an EMBL/GenBank/DDBJ whole genome shotgun (WGS) entry which is preliminary data.</text>
</comment>
<dbReference type="Proteomes" id="UP000632886">
    <property type="component" value="Unassembled WGS sequence"/>
</dbReference>
<evidence type="ECO:0000313" key="10">
    <source>
        <dbReference type="Proteomes" id="UP000632886"/>
    </source>
</evidence>
<protein>
    <submittedName>
        <fullName evidence="9">HVM45 protein</fullName>
    </submittedName>
</protein>
<dbReference type="InterPro" id="IPR051117">
    <property type="entry name" value="TRG_var/const_region"/>
</dbReference>
<accession>A0A852LWG9</accession>
<feature type="non-terminal residue" evidence="9">
    <location>
        <position position="139"/>
    </location>
</feature>
<dbReference type="Pfam" id="PF07686">
    <property type="entry name" value="V-set"/>
    <property type="match status" value="1"/>
</dbReference>
<dbReference type="SUPFAM" id="SSF48726">
    <property type="entry name" value="Immunoglobulin"/>
    <property type="match status" value="1"/>
</dbReference>
<organism evidence="9 10">
    <name type="scientific">Centropus bengalensis</name>
    <name type="common">lesser coucal</name>
    <dbReference type="NCBI Taxonomy" id="1463675"/>
    <lineage>
        <taxon>Eukaryota</taxon>
        <taxon>Metazoa</taxon>
        <taxon>Chordata</taxon>
        <taxon>Craniata</taxon>
        <taxon>Vertebrata</taxon>
        <taxon>Euteleostomi</taxon>
        <taxon>Archelosauria</taxon>
        <taxon>Archosauria</taxon>
        <taxon>Dinosauria</taxon>
        <taxon>Saurischia</taxon>
        <taxon>Theropoda</taxon>
        <taxon>Coelurosauria</taxon>
        <taxon>Aves</taxon>
        <taxon>Neognathae</taxon>
        <taxon>Neoaves</taxon>
        <taxon>Otidimorphae</taxon>
        <taxon>Cuculiformes</taxon>
        <taxon>Centropidae</taxon>
        <taxon>Centropus</taxon>
    </lineage>
</organism>